<dbReference type="Proteomes" id="UP000800036">
    <property type="component" value="Unassembled WGS sequence"/>
</dbReference>
<dbReference type="AlphaFoldDB" id="A0A6A5VPW6"/>
<feature type="compositionally biased region" description="Low complexity" evidence="1">
    <location>
        <begin position="72"/>
        <end position="96"/>
    </location>
</feature>
<evidence type="ECO:0000313" key="2">
    <source>
        <dbReference type="EMBL" id="KAF1978589.1"/>
    </source>
</evidence>
<feature type="region of interest" description="Disordered" evidence="1">
    <location>
        <begin position="29"/>
        <end position="179"/>
    </location>
</feature>
<feature type="compositionally biased region" description="Basic and acidic residues" evidence="1">
    <location>
        <begin position="134"/>
        <end position="151"/>
    </location>
</feature>
<dbReference type="EMBL" id="ML976660">
    <property type="protein sequence ID" value="KAF1978589.1"/>
    <property type="molecule type" value="Genomic_DNA"/>
</dbReference>
<evidence type="ECO:0000256" key="1">
    <source>
        <dbReference type="SAM" id="MobiDB-lite"/>
    </source>
</evidence>
<accession>A0A6A5VPW6</accession>
<evidence type="ECO:0000313" key="3">
    <source>
        <dbReference type="Proteomes" id="UP000800036"/>
    </source>
</evidence>
<gene>
    <name evidence="2" type="ORF">BU23DRAFT_564167</name>
</gene>
<organism evidence="2 3">
    <name type="scientific">Bimuria novae-zelandiae CBS 107.79</name>
    <dbReference type="NCBI Taxonomy" id="1447943"/>
    <lineage>
        <taxon>Eukaryota</taxon>
        <taxon>Fungi</taxon>
        <taxon>Dikarya</taxon>
        <taxon>Ascomycota</taxon>
        <taxon>Pezizomycotina</taxon>
        <taxon>Dothideomycetes</taxon>
        <taxon>Pleosporomycetidae</taxon>
        <taxon>Pleosporales</taxon>
        <taxon>Massarineae</taxon>
        <taxon>Didymosphaeriaceae</taxon>
        <taxon>Bimuria</taxon>
    </lineage>
</organism>
<protein>
    <submittedName>
        <fullName evidence="2">Uncharacterized protein</fullName>
    </submittedName>
</protein>
<dbReference type="OrthoDB" id="5334244at2759"/>
<reference evidence="2" key="1">
    <citation type="journal article" date="2020" name="Stud. Mycol.">
        <title>101 Dothideomycetes genomes: a test case for predicting lifestyles and emergence of pathogens.</title>
        <authorList>
            <person name="Haridas S."/>
            <person name="Albert R."/>
            <person name="Binder M."/>
            <person name="Bloem J."/>
            <person name="Labutti K."/>
            <person name="Salamov A."/>
            <person name="Andreopoulos B."/>
            <person name="Baker S."/>
            <person name="Barry K."/>
            <person name="Bills G."/>
            <person name="Bluhm B."/>
            <person name="Cannon C."/>
            <person name="Castanera R."/>
            <person name="Culley D."/>
            <person name="Daum C."/>
            <person name="Ezra D."/>
            <person name="Gonzalez J."/>
            <person name="Henrissat B."/>
            <person name="Kuo A."/>
            <person name="Liang C."/>
            <person name="Lipzen A."/>
            <person name="Lutzoni F."/>
            <person name="Magnuson J."/>
            <person name="Mondo S."/>
            <person name="Nolan M."/>
            <person name="Ohm R."/>
            <person name="Pangilinan J."/>
            <person name="Park H.-J."/>
            <person name="Ramirez L."/>
            <person name="Alfaro M."/>
            <person name="Sun H."/>
            <person name="Tritt A."/>
            <person name="Yoshinaga Y."/>
            <person name="Zwiers L.-H."/>
            <person name="Turgeon B."/>
            <person name="Goodwin S."/>
            <person name="Spatafora J."/>
            <person name="Crous P."/>
            <person name="Grigoriev I."/>
        </authorList>
    </citation>
    <scope>NUCLEOTIDE SEQUENCE</scope>
    <source>
        <strain evidence="2">CBS 107.79</strain>
    </source>
</reference>
<proteinExistence type="predicted"/>
<name>A0A6A5VPW6_9PLEO</name>
<sequence length="179" mass="18917">MSLLRPSAIVRSAAWRPAASMAPRAQFHTVRALRAQQDYGSGDGNPAGENPQQQGKRGREDLEHPGPPPPKVGKGNETSPDSPSPSASTSSSSSSGKSGGGSDSTEMAKDVKGVKGAQPKILNENPPKGDSVPEDVKQHNREMDQRAERANEQVSNEDTEKDKVPKSFWAGHGGADKDP</sequence>
<keyword evidence="3" id="KW-1185">Reference proteome</keyword>